<sequence length="396" mass="43484">MFSLLLAIIYLTFISLGLPDAVLGSAWPLMRTEFAVPIDYAGYIQMIIALGTIISSFFSGKTIAKLGTAKLTLTSVAATAIALFGFSFSTEYWHLILWAIPYGLGAGGVDSALNNYAALYYSSKHMSWLHAMWGIGASTGPLIMTFALRNQGSWQSGYRIIGVAQVLLTALILFSLPLWGRQSDNSKSNQLQSDEQNNISIIKVMKLPGFWYIIISFFSYYALETTAGLWISSYLVYAEGLPKDVSAGWASIFYMGITLGRIINGFFTYKFNNTQLIRAGSAIAGVGIISIMLPFGATGSAVGFILMGLGFAPIFPCIIHNTPYFFGENNSQAVVGVEMAFSAVGSLIMPTLFGIIAERLTIKLLPFYLAFFLILLISTYEKLYRDHRKRRKIATI</sequence>
<gene>
    <name evidence="9" type="ORF">C5Q98_02235</name>
</gene>
<comment type="similarity">
    <text evidence="2">Belongs to the major facilitator superfamily.</text>
</comment>
<protein>
    <submittedName>
        <fullName evidence="9">MFS transporter</fullName>
    </submittedName>
</protein>
<dbReference type="InterPro" id="IPR051788">
    <property type="entry name" value="MFS_Transporter"/>
</dbReference>
<dbReference type="GO" id="GO:0022857">
    <property type="term" value="F:transmembrane transporter activity"/>
    <property type="evidence" value="ECO:0007669"/>
    <property type="project" value="InterPro"/>
</dbReference>
<organism evidence="9 10">
    <name type="scientific">Fastidiosipila sanguinis</name>
    <dbReference type="NCBI Taxonomy" id="236753"/>
    <lineage>
        <taxon>Bacteria</taxon>
        <taxon>Bacillati</taxon>
        <taxon>Bacillota</taxon>
        <taxon>Clostridia</taxon>
        <taxon>Eubacteriales</taxon>
        <taxon>Oscillospiraceae</taxon>
        <taxon>Fastidiosipila</taxon>
    </lineage>
</organism>
<feature type="domain" description="Major facilitator superfamily (MFS) profile" evidence="8">
    <location>
        <begin position="5"/>
        <end position="389"/>
    </location>
</feature>
<dbReference type="InterPro" id="IPR036259">
    <property type="entry name" value="MFS_trans_sf"/>
</dbReference>
<feature type="transmembrane region" description="Helical" evidence="7">
    <location>
        <begin position="160"/>
        <end position="179"/>
    </location>
</feature>
<comment type="subcellular location">
    <subcellularLocation>
        <location evidence="1">Cell membrane</location>
        <topology evidence="1">Multi-pass membrane protein</topology>
    </subcellularLocation>
</comment>
<dbReference type="PANTHER" id="PTHR23514">
    <property type="entry name" value="BYPASS OF STOP CODON PROTEIN 6"/>
    <property type="match status" value="1"/>
</dbReference>
<feature type="transmembrane region" description="Helical" evidence="7">
    <location>
        <begin position="40"/>
        <end position="59"/>
    </location>
</feature>
<dbReference type="InterPro" id="IPR020846">
    <property type="entry name" value="MFS_dom"/>
</dbReference>
<dbReference type="AlphaFoldDB" id="A0A2S0KM66"/>
<dbReference type="PROSITE" id="PS50850">
    <property type="entry name" value="MFS"/>
    <property type="match status" value="1"/>
</dbReference>
<feature type="transmembrane region" description="Helical" evidence="7">
    <location>
        <begin position="249"/>
        <end position="269"/>
    </location>
</feature>
<feature type="transmembrane region" description="Helical" evidence="7">
    <location>
        <begin position="333"/>
        <end position="353"/>
    </location>
</feature>
<proteinExistence type="inferred from homology"/>
<evidence type="ECO:0000256" key="2">
    <source>
        <dbReference type="ARBA" id="ARBA00008335"/>
    </source>
</evidence>
<feature type="transmembrane region" description="Helical" evidence="7">
    <location>
        <begin position="95"/>
        <end position="116"/>
    </location>
</feature>
<name>A0A2S0KM66_9FIRM</name>
<dbReference type="Gene3D" id="1.20.1250.20">
    <property type="entry name" value="MFS general substrate transporter like domains"/>
    <property type="match status" value="1"/>
</dbReference>
<dbReference type="SUPFAM" id="SSF103473">
    <property type="entry name" value="MFS general substrate transporter"/>
    <property type="match status" value="1"/>
</dbReference>
<feature type="transmembrane region" description="Helical" evidence="7">
    <location>
        <begin position="128"/>
        <end position="148"/>
    </location>
</feature>
<evidence type="ECO:0000256" key="5">
    <source>
        <dbReference type="ARBA" id="ARBA00022989"/>
    </source>
</evidence>
<feature type="transmembrane region" description="Helical" evidence="7">
    <location>
        <begin position="276"/>
        <end position="295"/>
    </location>
</feature>
<keyword evidence="4 7" id="KW-0812">Transmembrane</keyword>
<keyword evidence="6 7" id="KW-0472">Membrane</keyword>
<dbReference type="OrthoDB" id="9795150at2"/>
<dbReference type="EMBL" id="CP027226">
    <property type="protein sequence ID" value="AVM42121.1"/>
    <property type="molecule type" value="Genomic_DNA"/>
</dbReference>
<dbReference type="KEGG" id="fsa:C5Q98_02235"/>
<evidence type="ECO:0000256" key="7">
    <source>
        <dbReference type="SAM" id="Phobius"/>
    </source>
</evidence>
<feature type="transmembrane region" description="Helical" evidence="7">
    <location>
        <begin position="365"/>
        <end position="383"/>
    </location>
</feature>
<accession>A0A2S0KM66</accession>
<feature type="transmembrane region" description="Helical" evidence="7">
    <location>
        <begin position="301"/>
        <end position="321"/>
    </location>
</feature>
<evidence type="ECO:0000256" key="1">
    <source>
        <dbReference type="ARBA" id="ARBA00004651"/>
    </source>
</evidence>
<dbReference type="RefSeq" id="WP_106012107.1">
    <property type="nucleotide sequence ID" value="NZ_CP027226.1"/>
</dbReference>
<evidence type="ECO:0000259" key="8">
    <source>
        <dbReference type="PROSITE" id="PS50850"/>
    </source>
</evidence>
<feature type="transmembrane region" description="Helical" evidence="7">
    <location>
        <begin position="210"/>
        <end position="237"/>
    </location>
</feature>
<evidence type="ECO:0000256" key="3">
    <source>
        <dbReference type="ARBA" id="ARBA00022448"/>
    </source>
</evidence>
<evidence type="ECO:0000313" key="9">
    <source>
        <dbReference type="EMBL" id="AVM42121.1"/>
    </source>
</evidence>
<dbReference type="Pfam" id="PF07690">
    <property type="entry name" value="MFS_1"/>
    <property type="match status" value="1"/>
</dbReference>
<reference evidence="10" key="1">
    <citation type="submission" date="2018-02" db="EMBL/GenBank/DDBJ databases">
        <authorList>
            <person name="Holder M.E."/>
            <person name="Ajami N.J."/>
            <person name="Petrosino J.F."/>
        </authorList>
    </citation>
    <scope>NUCLEOTIDE SEQUENCE [LARGE SCALE GENOMIC DNA]</scope>
    <source>
        <strain evidence="10">CCUG 47711</strain>
    </source>
</reference>
<evidence type="ECO:0000256" key="4">
    <source>
        <dbReference type="ARBA" id="ARBA00022692"/>
    </source>
</evidence>
<keyword evidence="5 7" id="KW-1133">Transmembrane helix</keyword>
<dbReference type="PANTHER" id="PTHR23514:SF3">
    <property type="entry name" value="BYPASS OF STOP CODON PROTEIN 6"/>
    <property type="match status" value="1"/>
</dbReference>
<dbReference type="GO" id="GO:0005886">
    <property type="term" value="C:plasma membrane"/>
    <property type="evidence" value="ECO:0007669"/>
    <property type="project" value="UniProtKB-SubCell"/>
</dbReference>
<keyword evidence="10" id="KW-1185">Reference proteome</keyword>
<evidence type="ECO:0000313" key="10">
    <source>
        <dbReference type="Proteomes" id="UP000237947"/>
    </source>
</evidence>
<feature type="transmembrane region" description="Helical" evidence="7">
    <location>
        <begin position="71"/>
        <end position="89"/>
    </location>
</feature>
<dbReference type="Proteomes" id="UP000237947">
    <property type="component" value="Chromosome"/>
</dbReference>
<keyword evidence="3" id="KW-0813">Transport</keyword>
<evidence type="ECO:0000256" key="6">
    <source>
        <dbReference type="ARBA" id="ARBA00023136"/>
    </source>
</evidence>
<dbReference type="InterPro" id="IPR011701">
    <property type="entry name" value="MFS"/>
</dbReference>